<comment type="caution">
    <text evidence="6">The sequence shown here is derived from an EMBL/GenBank/DDBJ whole genome shotgun (WGS) entry which is preliminary data.</text>
</comment>
<keyword evidence="3" id="KW-0067">ATP-binding</keyword>
<dbReference type="Pfam" id="PF00579">
    <property type="entry name" value="tRNA-synt_1b"/>
    <property type="match status" value="1"/>
</dbReference>
<gene>
    <name evidence="6" type="ORF">DL897_07830</name>
</gene>
<dbReference type="SUPFAM" id="SSF52374">
    <property type="entry name" value="Nucleotidylyl transferase"/>
    <property type="match status" value="1"/>
</dbReference>
<sequence length="78" mass="9083">MLKSDLTIIGSDQLFNEMLGWFYQEKFGDEPQVIITTKITPGLDRKEKQSKSLNNYIGLEHSPRDKFGNEWFLNIFGN</sequence>
<keyword evidence="1" id="KW-0436">Ligase</keyword>
<dbReference type="GO" id="GO:0004812">
    <property type="term" value="F:aminoacyl-tRNA ligase activity"/>
    <property type="evidence" value="ECO:0007669"/>
    <property type="project" value="UniProtKB-KW"/>
</dbReference>
<name>A0A364K6R0_9BACL</name>
<evidence type="ECO:0000313" key="6">
    <source>
        <dbReference type="EMBL" id="RAL25967.1"/>
    </source>
</evidence>
<keyword evidence="4" id="KW-0648">Protein biosynthesis</keyword>
<dbReference type="Proteomes" id="UP000251213">
    <property type="component" value="Unassembled WGS sequence"/>
</dbReference>
<dbReference type="InterPro" id="IPR014729">
    <property type="entry name" value="Rossmann-like_a/b/a_fold"/>
</dbReference>
<proteinExistence type="predicted"/>
<dbReference type="Gene3D" id="3.40.50.620">
    <property type="entry name" value="HUPs"/>
    <property type="match status" value="1"/>
</dbReference>
<dbReference type="InterPro" id="IPR002305">
    <property type="entry name" value="aa-tRNA-synth_Ic"/>
</dbReference>
<dbReference type="AlphaFoldDB" id="A0A364K6R0"/>
<keyword evidence="2" id="KW-0547">Nucleotide-binding</keyword>
<evidence type="ECO:0000256" key="5">
    <source>
        <dbReference type="ARBA" id="ARBA00023146"/>
    </source>
</evidence>
<evidence type="ECO:0000256" key="4">
    <source>
        <dbReference type="ARBA" id="ARBA00022917"/>
    </source>
</evidence>
<reference evidence="6 7" key="2">
    <citation type="submission" date="2018-06" db="EMBL/GenBank/DDBJ databases">
        <authorList>
            <person name="Zhirakovskaya E."/>
        </authorList>
    </citation>
    <scope>NUCLEOTIDE SEQUENCE [LARGE SCALE GENOMIC DNA]</scope>
    <source>
        <strain evidence="6 7">FBKL4.011</strain>
    </source>
</reference>
<keyword evidence="7" id="KW-1185">Reference proteome</keyword>
<keyword evidence="5" id="KW-0030">Aminoacyl-tRNA synthetase</keyword>
<dbReference type="Gene3D" id="1.10.240.10">
    <property type="entry name" value="Tyrosyl-Transfer RNA Synthetase"/>
    <property type="match status" value="1"/>
</dbReference>
<organism evidence="6 7">
    <name type="scientific">Thermoflavimicrobium daqui</name>
    <dbReference type="NCBI Taxonomy" id="2137476"/>
    <lineage>
        <taxon>Bacteria</taxon>
        <taxon>Bacillati</taxon>
        <taxon>Bacillota</taxon>
        <taxon>Bacilli</taxon>
        <taxon>Bacillales</taxon>
        <taxon>Thermoactinomycetaceae</taxon>
        <taxon>Thermoflavimicrobium</taxon>
    </lineage>
</organism>
<evidence type="ECO:0000313" key="7">
    <source>
        <dbReference type="Proteomes" id="UP000251213"/>
    </source>
</evidence>
<dbReference type="EMBL" id="QJKK01000003">
    <property type="protein sequence ID" value="RAL25967.1"/>
    <property type="molecule type" value="Genomic_DNA"/>
</dbReference>
<evidence type="ECO:0000256" key="2">
    <source>
        <dbReference type="ARBA" id="ARBA00022741"/>
    </source>
</evidence>
<protein>
    <submittedName>
        <fullName evidence="6">Uncharacterized protein</fullName>
    </submittedName>
</protein>
<dbReference type="GO" id="GO:0005524">
    <property type="term" value="F:ATP binding"/>
    <property type="evidence" value="ECO:0007669"/>
    <property type="project" value="UniProtKB-KW"/>
</dbReference>
<evidence type="ECO:0000256" key="1">
    <source>
        <dbReference type="ARBA" id="ARBA00022598"/>
    </source>
</evidence>
<accession>A0A364K6R0</accession>
<reference evidence="6 7" key="1">
    <citation type="submission" date="2018-06" db="EMBL/GenBank/DDBJ databases">
        <title>Thermoflavimicrobium daqus sp. nov., a thermophilic microbe isolated from Moutai-flavour Daqu.</title>
        <authorList>
            <person name="Wang X."/>
            <person name="Zhou H."/>
        </authorList>
    </citation>
    <scope>NUCLEOTIDE SEQUENCE [LARGE SCALE GENOMIC DNA]</scope>
    <source>
        <strain evidence="6 7">FBKL4.011</strain>
    </source>
</reference>
<evidence type="ECO:0000256" key="3">
    <source>
        <dbReference type="ARBA" id="ARBA00022840"/>
    </source>
</evidence>
<dbReference type="GO" id="GO:0006418">
    <property type="term" value="P:tRNA aminoacylation for protein translation"/>
    <property type="evidence" value="ECO:0007669"/>
    <property type="project" value="InterPro"/>
</dbReference>
<dbReference type="OrthoDB" id="9804243at2"/>